<gene>
    <name evidence="3" type="ORF">IAB63_08535</name>
</gene>
<evidence type="ECO:0000256" key="1">
    <source>
        <dbReference type="ARBA" id="ARBA00022801"/>
    </source>
</evidence>
<dbReference type="InterPro" id="IPR036457">
    <property type="entry name" value="PPM-type-like_dom_sf"/>
</dbReference>
<dbReference type="InterPro" id="IPR001932">
    <property type="entry name" value="PPM-type_phosphatase-like_dom"/>
</dbReference>
<proteinExistence type="predicted"/>
<dbReference type="Gene3D" id="3.60.40.10">
    <property type="entry name" value="PPM-type phosphatase domain"/>
    <property type="match status" value="1"/>
</dbReference>
<dbReference type="GO" id="GO:0016791">
    <property type="term" value="F:phosphatase activity"/>
    <property type="evidence" value="ECO:0007669"/>
    <property type="project" value="TreeGrafter"/>
</dbReference>
<reference evidence="3" key="2">
    <citation type="journal article" date="2021" name="PeerJ">
        <title>Extensive microbial diversity within the chicken gut microbiome revealed by metagenomics and culture.</title>
        <authorList>
            <person name="Gilroy R."/>
            <person name="Ravi A."/>
            <person name="Getino M."/>
            <person name="Pursley I."/>
            <person name="Horton D.L."/>
            <person name="Alikhan N.F."/>
            <person name="Baker D."/>
            <person name="Gharbi K."/>
            <person name="Hall N."/>
            <person name="Watson M."/>
            <person name="Adriaenssens E.M."/>
            <person name="Foster-Nyarko E."/>
            <person name="Jarju S."/>
            <person name="Secka A."/>
            <person name="Antonio M."/>
            <person name="Oren A."/>
            <person name="Chaudhuri R.R."/>
            <person name="La Ragione R."/>
            <person name="Hildebrand F."/>
            <person name="Pallen M.J."/>
        </authorList>
    </citation>
    <scope>NUCLEOTIDE SEQUENCE</scope>
    <source>
        <strain evidence="3">CHK187-14744</strain>
    </source>
</reference>
<comment type="caution">
    <text evidence="3">The sequence shown here is derived from an EMBL/GenBank/DDBJ whole genome shotgun (WGS) entry which is preliminary data.</text>
</comment>
<organism evidence="3 4">
    <name type="scientific">Candidatus Onthocola gallistercoris</name>
    <dbReference type="NCBI Taxonomy" id="2840876"/>
    <lineage>
        <taxon>Bacteria</taxon>
        <taxon>Bacillati</taxon>
        <taxon>Bacillota</taxon>
        <taxon>Bacilli</taxon>
        <taxon>Candidatus Onthocola</taxon>
    </lineage>
</organism>
<name>A0A9D1HGX1_9FIRM</name>
<dbReference type="SUPFAM" id="SSF81606">
    <property type="entry name" value="PP2C-like"/>
    <property type="match status" value="1"/>
</dbReference>
<evidence type="ECO:0000259" key="2">
    <source>
        <dbReference type="SMART" id="SM00331"/>
    </source>
</evidence>
<evidence type="ECO:0000313" key="4">
    <source>
        <dbReference type="Proteomes" id="UP000824164"/>
    </source>
</evidence>
<dbReference type="AlphaFoldDB" id="A0A9D1HGX1"/>
<feature type="domain" description="PPM-type phosphatase" evidence="2">
    <location>
        <begin position="2"/>
        <end position="218"/>
    </location>
</feature>
<dbReference type="EMBL" id="DVLT01000051">
    <property type="protein sequence ID" value="HIU03283.1"/>
    <property type="molecule type" value="Genomic_DNA"/>
</dbReference>
<sequence>MDMGLDISWKSLNKKKEELCGDTVAQIQTEDADILILSDGMGSGVKANILSTLTTKIMGTMLKNGATIEECVTTIASTLPVCQTRQVAYSTFSILKIFKDGEASLIEYDNPAAIIVRDGQVLDPPFTVREVDGKIIRDYRFRVKYGDYYVMMSDGVVHAGVGKAFSFGWGRKRVSEFVVKACQLQISAPRLMSLISEKCFRLYDGEPGDDTTVIVARVIEPKIVSLFTGPPVSFDDDETVMKDFMAPAGKKIVCGGTSSNIVARYLGKKIKVSLVYSDPEIPPTAQIEGMDLVTEGVLTLNRTVHMLEEYNSGHVGEEFFENLYAENGAARLARILIEDCTRLNLFVGQAMNPAHQAAGLPFDLSIRQRLVSQMIDECRKMGKEVTVKYY</sequence>
<keyword evidence="1" id="KW-0378">Hydrolase</keyword>
<dbReference type="PANTHER" id="PTHR43156:SF2">
    <property type="entry name" value="STAGE II SPORULATION PROTEIN E"/>
    <property type="match status" value="1"/>
</dbReference>
<protein>
    <submittedName>
        <fullName evidence="3">SpoIIE family protein phosphatase</fullName>
    </submittedName>
</protein>
<accession>A0A9D1HGX1</accession>
<dbReference type="PANTHER" id="PTHR43156">
    <property type="entry name" value="STAGE II SPORULATION PROTEIN E-RELATED"/>
    <property type="match status" value="1"/>
</dbReference>
<dbReference type="Proteomes" id="UP000824164">
    <property type="component" value="Unassembled WGS sequence"/>
</dbReference>
<evidence type="ECO:0000313" key="3">
    <source>
        <dbReference type="EMBL" id="HIU03283.1"/>
    </source>
</evidence>
<reference evidence="3" key="1">
    <citation type="submission" date="2020-10" db="EMBL/GenBank/DDBJ databases">
        <authorList>
            <person name="Gilroy R."/>
        </authorList>
    </citation>
    <scope>NUCLEOTIDE SEQUENCE</scope>
    <source>
        <strain evidence="3">CHK187-14744</strain>
    </source>
</reference>
<dbReference type="Pfam" id="PF07228">
    <property type="entry name" value="SpoIIE"/>
    <property type="match status" value="1"/>
</dbReference>
<dbReference type="InterPro" id="IPR052016">
    <property type="entry name" value="Bact_Sigma-Reg"/>
</dbReference>
<dbReference type="SMART" id="SM00331">
    <property type="entry name" value="PP2C_SIG"/>
    <property type="match status" value="1"/>
</dbReference>